<gene>
    <name evidence="3" type="ORF">GCM10017635_10250</name>
</gene>
<dbReference type="Pfam" id="PF04977">
    <property type="entry name" value="DivIC"/>
    <property type="match status" value="1"/>
</dbReference>
<feature type="coiled-coil region" evidence="1">
    <location>
        <begin position="37"/>
        <end position="71"/>
    </location>
</feature>
<keyword evidence="2" id="KW-0812">Transmembrane</keyword>
<evidence type="ECO:0000313" key="4">
    <source>
        <dbReference type="Proteomes" id="UP001143349"/>
    </source>
</evidence>
<organism evidence="3 4">
    <name type="scientific">Paracoccus kondratievae</name>
    <dbReference type="NCBI Taxonomy" id="135740"/>
    <lineage>
        <taxon>Bacteria</taxon>
        <taxon>Pseudomonadati</taxon>
        <taxon>Pseudomonadota</taxon>
        <taxon>Alphaproteobacteria</taxon>
        <taxon>Rhodobacterales</taxon>
        <taxon>Paracoccaceae</taxon>
        <taxon>Paracoccus</taxon>
    </lineage>
</organism>
<proteinExistence type="predicted"/>
<feature type="transmembrane region" description="Helical" evidence="2">
    <location>
        <begin position="6"/>
        <end position="29"/>
    </location>
</feature>
<sequence>MKQSHSFGAVMFFVVMMLVGAYFIHAAIYGPSGVLQRMQIMAETRELVAERDRLQAEVDRLRNLTRRLSDHYLDLDLLDERARAMLGVLRPDEVVIR</sequence>
<keyword evidence="2" id="KW-1133">Transmembrane helix</keyword>
<keyword evidence="4" id="KW-1185">Reference proteome</keyword>
<evidence type="ECO:0000313" key="3">
    <source>
        <dbReference type="EMBL" id="GLK63555.1"/>
    </source>
</evidence>
<protein>
    <submittedName>
        <fullName evidence="3">Septum formation initiator</fullName>
    </submittedName>
</protein>
<name>A0AAD3RT87_9RHOB</name>
<dbReference type="InterPro" id="IPR007060">
    <property type="entry name" value="FtsL/DivIC"/>
</dbReference>
<keyword evidence="2" id="KW-0472">Membrane</keyword>
<reference evidence="3" key="1">
    <citation type="journal article" date="2014" name="Int. J. Syst. Evol. Microbiol.">
        <title>Complete genome sequence of Corynebacterium casei LMG S-19264T (=DSM 44701T), isolated from a smear-ripened cheese.</title>
        <authorList>
            <consortium name="US DOE Joint Genome Institute (JGI-PGF)"/>
            <person name="Walter F."/>
            <person name="Albersmeier A."/>
            <person name="Kalinowski J."/>
            <person name="Ruckert C."/>
        </authorList>
    </citation>
    <scope>NUCLEOTIDE SEQUENCE</scope>
    <source>
        <strain evidence="3">VKM B-2222</strain>
    </source>
</reference>
<keyword evidence="1" id="KW-0175">Coiled coil</keyword>
<reference evidence="3" key="2">
    <citation type="submission" date="2023-01" db="EMBL/GenBank/DDBJ databases">
        <authorList>
            <person name="Sun Q."/>
            <person name="Evtushenko L."/>
        </authorList>
    </citation>
    <scope>NUCLEOTIDE SEQUENCE</scope>
    <source>
        <strain evidence="3">VKM B-2222</strain>
    </source>
</reference>
<evidence type="ECO:0000256" key="2">
    <source>
        <dbReference type="SAM" id="Phobius"/>
    </source>
</evidence>
<dbReference type="AlphaFoldDB" id="A0AAD3RT87"/>
<comment type="caution">
    <text evidence="3">The sequence shown here is derived from an EMBL/GenBank/DDBJ whole genome shotgun (WGS) entry which is preliminary data.</text>
</comment>
<dbReference type="Proteomes" id="UP001143349">
    <property type="component" value="Unassembled WGS sequence"/>
</dbReference>
<dbReference type="EMBL" id="BSFH01000017">
    <property type="protein sequence ID" value="GLK63555.1"/>
    <property type="molecule type" value="Genomic_DNA"/>
</dbReference>
<accession>A0AAD3RT87</accession>
<evidence type="ECO:0000256" key="1">
    <source>
        <dbReference type="SAM" id="Coils"/>
    </source>
</evidence>
<dbReference type="RefSeq" id="WP_010396789.1">
    <property type="nucleotide sequence ID" value="NZ_BSFH01000017.1"/>
</dbReference>